<dbReference type="EMBL" id="JAMKFB020000015">
    <property type="protein sequence ID" value="KAL0173769.1"/>
    <property type="molecule type" value="Genomic_DNA"/>
</dbReference>
<dbReference type="Proteomes" id="UP001529510">
    <property type="component" value="Unassembled WGS sequence"/>
</dbReference>
<sequence length="74" mass="8406">MIVENLVSAMNVFLRSVLLSSRKRVCSLGEEILSCMVRVYTVMRPSPALKEELVKFFQLQLCVHHPKGAKTLET</sequence>
<accession>A0ABD0PIU6</accession>
<gene>
    <name evidence="1" type="ORF">M9458_029737</name>
</gene>
<name>A0ABD0PIU6_CIRMR</name>
<dbReference type="AlphaFoldDB" id="A0ABD0PIU6"/>
<evidence type="ECO:0000313" key="1">
    <source>
        <dbReference type="EMBL" id="KAL0173769.1"/>
    </source>
</evidence>
<comment type="caution">
    <text evidence="1">The sequence shown here is derived from an EMBL/GenBank/DDBJ whole genome shotgun (WGS) entry which is preliminary data.</text>
</comment>
<feature type="non-terminal residue" evidence="1">
    <location>
        <position position="74"/>
    </location>
</feature>
<proteinExistence type="predicted"/>
<organism evidence="1 2">
    <name type="scientific">Cirrhinus mrigala</name>
    <name type="common">Mrigala</name>
    <dbReference type="NCBI Taxonomy" id="683832"/>
    <lineage>
        <taxon>Eukaryota</taxon>
        <taxon>Metazoa</taxon>
        <taxon>Chordata</taxon>
        <taxon>Craniata</taxon>
        <taxon>Vertebrata</taxon>
        <taxon>Euteleostomi</taxon>
        <taxon>Actinopterygii</taxon>
        <taxon>Neopterygii</taxon>
        <taxon>Teleostei</taxon>
        <taxon>Ostariophysi</taxon>
        <taxon>Cypriniformes</taxon>
        <taxon>Cyprinidae</taxon>
        <taxon>Labeoninae</taxon>
        <taxon>Labeonini</taxon>
        <taxon>Cirrhinus</taxon>
    </lineage>
</organism>
<evidence type="ECO:0000313" key="2">
    <source>
        <dbReference type="Proteomes" id="UP001529510"/>
    </source>
</evidence>
<protein>
    <submittedName>
        <fullName evidence="1">Uncharacterized protein</fullName>
    </submittedName>
</protein>
<reference evidence="1 2" key="1">
    <citation type="submission" date="2024-05" db="EMBL/GenBank/DDBJ databases">
        <title>Genome sequencing and assembly of Indian major carp, Cirrhinus mrigala (Hamilton, 1822).</title>
        <authorList>
            <person name="Mohindra V."/>
            <person name="Chowdhury L.M."/>
            <person name="Lal K."/>
            <person name="Jena J.K."/>
        </authorList>
    </citation>
    <scope>NUCLEOTIDE SEQUENCE [LARGE SCALE GENOMIC DNA]</scope>
    <source>
        <strain evidence="1">CM1030</strain>
        <tissue evidence="1">Blood</tissue>
    </source>
</reference>
<keyword evidence="2" id="KW-1185">Reference proteome</keyword>